<proteinExistence type="predicted"/>
<dbReference type="InterPro" id="IPR011335">
    <property type="entry name" value="Restrct_endonuc-II-like"/>
</dbReference>
<dbReference type="AlphaFoldDB" id="A0A840B100"/>
<evidence type="ECO:0000313" key="3">
    <source>
        <dbReference type="Proteomes" id="UP000581447"/>
    </source>
</evidence>
<feature type="domain" description="DUF559" evidence="1">
    <location>
        <begin position="9"/>
        <end position="114"/>
    </location>
</feature>
<name>A0A840B100_9SPHN</name>
<protein>
    <submittedName>
        <fullName evidence="2">Very-short-patch-repair endonuclease</fullName>
    </submittedName>
</protein>
<dbReference type="Pfam" id="PF04480">
    <property type="entry name" value="DUF559"/>
    <property type="match status" value="1"/>
</dbReference>
<dbReference type="InterPro" id="IPR047216">
    <property type="entry name" value="Endonuclease_DUF559_bact"/>
</dbReference>
<dbReference type="Gene3D" id="3.40.960.10">
    <property type="entry name" value="VSR Endonuclease"/>
    <property type="match status" value="1"/>
</dbReference>
<comment type="caution">
    <text evidence="2">The sequence shown here is derived from an EMBL/GenBank/DDBJ whole genome shotgun (WGS) entry which is preliminary data.</text>
</comment>
<keyword evidence="2" id="KW-0378">Hydrolase</keyword>
<gene>
    <name evidence="2" type="ORF">GGR91_001128</name>
</gene>
<reference evidence="2 3" key="1">
    <citation type="submission" date="2020-08" db="EMBL/GenBank/DDBJ databases">
        <title>Genomic Encyclopedia of Type Strains, Phase IV (KMG-IV): sequencing the most valuable type-strain genomes for metagenomic binning, comparative biology and taxonomic classification.</title>
        <authorList>
            <person name="Goeker M."/>
        </authorList>
    </citation>
    <scope>NUCLEOTIDE SEQUENCE [LARGE SCALE GENOMIC DNA]</scope>
    <source>
        <strain evidence="2 3">DSM 29050</strain>
    </source>
</reference>
<dbReference type="GO" id="GO:0004519">
    <property type="term" value="F:endonuclease activity"/>
    <property type="evidence" value="ECO:0007669"/>
    <property type="project" value="UniProtKB-KW"/>
</dbReference>
<dbReference type="SUPFAM" id="SSF52980">
    <property type="entry name" value="Restriction endonuclease-like"/>
    <property type="match status" value="1"/>
</dbReference>
<dbReference type="Proteomes" id="UP000581447">
    <property type="component" value="Unassembled WGS sequence"/>
</dbReference>
<dbReference type="CDD" id="cd01038">
    <property type="entry name" value="Endonuclease_DUF559"/>
    <property type="match status" value="1"/>
</dbReference>
<dbReference type="PANTHER" id="PTHR38590:SF1">
    <property type="entry name" value="BLL0828 PROTEIN"/>
    <property type="match status" value="1"/>
</dbReference>
<keyword evidence="2" id="KW-0540">Nuclease</keyword>
<dbReference type="PANTHER" id="PTHR38590">
    <property type="entry name" value="BLL0828 PROTEIN"/>
    <property type="match status" value="1"/>
</dbReference>
<dbReference type="RefSeq" id="WP_183940888.1">
    <property type="nucleotide sequence ID" value="NZ_BAABBG010000023.1"/>
</dbReference>
<accession>A0A840B100</accession>
<evidence type="ECO:0000313" key="2">
    <source>
        <dbReference type="EMBL" id="MBB3942906.1"/>
    </source>
</evidence>
<keyword evidence="3" id="KW-1185">Reference proteome</keyword>
<dbReference type="EMBL" id="JACIEA010000001">
    <property type="protein sequence ID" value="MBB3942906.1"/>
    <property type="molecule type" value="Genomic_DNA"/>
</dbReference>
<evidence type="ECO:0000259" key="1">
    <source>
        <dbReference type="Pfam" id="PF04480"/>
    </source>
</evidence>
<dbReference type="InterPro" id="IPR007569">
    <property type="entry name" value="DUF559"/>
</dbReference>
<sequence length="134" mass="15311">MERAFNARDTRRARELRKQGTPAEIKLWQSLSKRQLHGFKFSRQIPIGPYFADFVCRSAKLVVEVDGSSHDLQVEYDCARTELIEAQGYRVIRFSNMDVLQNLEDVLGTIGRALTEVSLPTPNPSRLREGNNFA</sequence>
<organism evidence="2 3">
    <name type="scientific">Sphingorhabdus rigui</name>
    <dbReference type="NCBI Taxonomy" id="1282858"/>
    <lineage>
        <taxon>Bacteria</taxon>
        <taxon>Pseudomonadati</taxon>
        <taxon>Pseudomonadota</taxon>
        <taxon>Alphaproteobacteria</taxon>
        <taxon>Sphingomonadales</taxon>
        <taxon>Sphingomonadaceae</taxon>
        <taxon>Sphingorhabdus</taxon>
    </lineage>
</organism>
<keyword evidence="2" id="KW-0255">Endonuclease</keyword>